<organism evidence="1 2">
    <name type="scientific">Teichococcus deserti</name>
    <dbReference type="NCBI Taxonomy" id="1817963"/>
    <lineage>
        <taxon>Bacteria</taxon>
        <taxon>Pseudomonadati</taxon>
        <taxon>Pseudomonadota</taxon>
        <taxon>Alphaproteobacteria</taxon>
        <taxon>Acetobacterales</taxon>
        <taxon>Roseomonadaceae</taxon>
        <taxon>Roseomonas</taxon>
    </lineage>
</organism>
<keyword evidence="2" id="KW-1185">Reference proteome</keyword>
<dbReference type="PANTHER" id="PTHR39441:SF1">
    <property type="entry name" value="DUF2252 DOMAIN-CONTAINING PROTEIN"/>
    <property type="match status" value="1"/>
</dbReference>
<evidence type="ECO:0008006" key="3">
    <source>
        <dbReference type="Google" id="ProtNLM"/>
    </source>
</evidence>
<reference evidence="1 2" key="1">
    <citation type="submission" date="2016-10" db="EMBL/GenBank/DDBJ databases">
        <title>Draft Genome sequence of Roseomonas sp. strain M3.</title>
        <authorList>
            <person name="Subhash Y."/>
            <person name="Lee S."/>
        </authorList>
    </citation>
    <scope>NUCLEOTIDE SEQUENCE [LARGE SCALE GENOMIC DNA]</scope>
    <source>
        <strain evidence="1 2">M3</strain>
    </source>
</reference>
<dbReference type="AlphaFoldDB" id="A0A1V2H4X5"/>
<dbReference type="RefSeq" id="WP_076956691.1">
    <property type="nucleotide sequence ID" value="NZ_MLCO01000054.1"/>
</dbReference>
<dbReference type="InterPro" id="IPR011009">
    <property type="entry name" value="Kinase-like_dom_sf"/>
</dbReference>
<dbReference type="PANTHER" id="PTHR39441">
    <property type="entry name" value="DUF2252 DOMAIN-CONTAINING PROTEIN"/>
    <property type="match status" value="1"/>
</dbReference>
<protein>
    <recommendedName>
        <fullName evidence="3">DUF2252 domain-containing protein</fullName>
    </recommendedName>
</protein>
<evidence type="ECO:0000313" key="1">
    <source>
        <dbReference type="EMBL" id="ONG56104.1"/>
    </source>
</evidence>
<dbReference type="EMBL" id="MLCO01000054">
    <property type="protein sequence ID" value="ONG56104.1"/>
    <property type="molecule type" value="Genomic_DNA"/>
</dbReference>
<dbReference type="OrthoDB" id="1491115at2"/>
<sequence length="410" mass="44898">MKTASRPLIKPDQRGPALAARRATKMAASAHAYVRGSTVRFYEWLEEGGGATLPEGPAVWICGDCHVGNLGPVGGRDGDLEVQIRDLDQTVIGNPAHDLVRLGLSLATAARGSDLPGVMTARMLEGMVAGYEASFEADPGEEPAPRRRGRHARLPPLMRKLLHSAARRSWKHLADERIEGVAPVIPLGARFWPLQPAERRALRELIATEELRSLVAGLRGRNGGARVTVADSAYWRKGCSSLGNLRFAVLAAVQAEEDARPRYCLLDVKEAVSAAAPRYPDAAMPRDNAGRVVEGARHLSPHLGQRMLATRLLGRSVFLRELLPQDLKFEIERLDRDEGIALATSLAGVVGRAHARQLDAAARQAWLAELRRRRSKTLDAPSWLWRAVVELVANHEAAYLEHCRRHALQG</sequence>
<comment type="caution">
    <text evidence="1">The sequence shown here is derived from an EMBL/GenBank/DDBJ whole genome shotgun (WGS) entry which is preliminary data.</text>
</comment>
<accession>A0A1V2H4X5</accession>
<dbReference type="InterPro" id="IPR018721">
    <property type="entry name" value="DUF2252"/>
</dbReference>
<dbReference type="SUPFAM" id="SSF56112">
    <property type="entry name" value="Protein kinase-like (PK-like)"/>
    <property type="match status" value="1"/>
</dbReference>
<evidence type="ECO:0000313" key="2">
    <source>
        <dbReference type="Proteomes" id="UP000188879"/>
    </source>
</evidence>
<proteinExistence type="predicted"/>
<name>A0A1V2H4X5_9PROT</name>
<dbReference type="Pfam" id="PF10009">
    <property type="entry name" value="DUF2252"/>
    <property type="match status" value="1"/>
</dbReference>
<gene>
    <name evidence="1" type="ORF">BKE38_07075</name>
</gene>
<dbReference type="Proteomes" id="UP000188879">
    <property type="component" value="Unassembled WGS sequence"/>
</dbReference>